<dbReference type="PANTHER" id="PTHR42852:SF18">
    <property type="entry name" value="CHROMOSOME UNDETERMINED SCAFFOLD_47, WHOLE GENOME SHOTGUN SEQUENCE"/>
    <property type="match status" value="1"/>
</dbReference>
<dbReference type="Pfam" id="PF02630">
    <property type="entry name" value="SCO1-SenC"/>
    <property type="match status" value="1"/>
</dbReference>
<evidence type="ECO:0000313" key="7">
    <source>
        <dbReference type="Proteomes" id="UP000533476"/>
    </source>
</evidence>
<dbReference type="GO" id="GO:0016209">
    <property type="term" value="F:antioxidant activity"/>
    <property type="evidence" value="ECO:0007669"/>
    <property type="project" value="InterPro"/>
</dbReference>
<protein>
    <submittedName>
        <fullName evidence="6">Redoxin domain-containing protein</fullName>
    </submittedName>
</protein>
<dbReference type="CDD" id="cd02966">
    <property type="entry name" value="TlpA_like_family"/>
    <property type="match status" value="1"/>
</dbReference>
<feature type="binding site" evidence="3">
    <location>
        <position position="101"/>
    </location>
    <ligand>
        <name>Cu cation</name>
        <dbReference type="ChEBI" id="CHEBI:23378"/>
    </ligand>
</feature>
<dbReference type="SUPFAM" id="SSF52833">
    <property type="entry name" value="Thioredoxin-like"/>
    <property type="match status" value="2"/>
</dbReference>
<dbReference type="GO" id="GO:0016491">
    <property type="term" value="F:oxidoreductase activity"/>
    <property type="evidence" value="ECO:0007669"/>
    <property type="project" value="InterPro"/>
</dbReference>
<evidence type="ECO:0000256" key="1">
    <source>
        <dbReference type="ARBA" id="ARBA00010996"/>
    </source>
</evidence>
<dbReference type="EMBL" id="JABBVZ010000009">
    <property type="protein sequence ID" value="NMP21533.1"/>
    <property type="molecule type" value="Genomic_DNA"/>
</dbReference>
<name>A0A7Y0L1H2_9FIRM</name>
<sequence>MTRWKSWVMLIGLLGLVVGGVWGADRLVTSWHPGGPTAASGTQAIARVTSVQTEVDSGVTLHKPAPNFTLTDQDGHVVSLRQYRGKVVVLSFIDSRCTTVCPLTAVVLRNVRHDLGAYRSDVQLVAVNANPAAASVADVRQWSAQHHMLHQWAYLTGSAAALKAVWAHYYVSSQVLKGGVVQHVPAVYVIGPRGHERWLYINASDDSAPVLTAQVHNLMAHIAPLLPGHPALRQFPQARQLTYLAGTLGPTGHAHPFSAPAIRPDGRVASVHVGQGGTPILLDFFATWCPDCQEEVPALTAYQHEAARHHLPRVLGVDLRLSESSTKAVQHYVVHTGLPYPVALDTTGAIAAAYGVSGIPTEVLVSPSGHILWYHQGLIAEAALRQAVQRYGTAGG</sequence>
<proteinExistence type="inferred from homology"/>
<evidence type="ECO:0000256" key="4">
    <source>
        <dbReference type="PIRSR" id="PIRSR603782-2"/>
    </source>
</evidence>
<keyword evidence="7" id="KW-1185">Reference proteome</keyword>
<dbReference type="CDD" id="cd02968">
    <property type="entry name" value="SCO"/>
    <property type="match status" value="1"/>
</dbReference>
<evidence type="ECO:0000259" key="5">
    <source>
        <dbReference type="PROSITE" id="PS51352"/>
    </source>
</evidence>
<dbReference type="PANTHER" id="PTHR42852">
    <property type="entry name" value="THIOL:DISULFIDE INTERCHANGE PROTEIN DSBE"/>
    <property type="match status" value="1"/>
</dbReference>
<keyword evidence="4" id="KW-1015">Disulfide bond</keyword>
<evidence type="ECO:0000256" key="3">
    <source>
        <dbReference type="PIRSR" id="PIRSR603782-1"/>
    </source>
</evidence>
<dbReference type="InterPro" id="IPR036249">
    <property type="entry name" value="Thioredoxin-like_sf"/>
</dbReference>
<dbReference type="AlphaFoldDB" id="A0A7Y0L1H2"/>
<comment type="similarity">
    <text evidence="1">Belongs to the SCO1/2 family.</text>
</comment>
<dbReference type="InterPro" id="IPR013766">
    <property type="entry name" value="Thioredoxin_domain"/>
</dbReference>
<dbReference type="PROSITE" id="PS51352">
    <property type="entry name" value="THIOREDOXIN_2"/>
    <property type="match status" value="2"/>
</dbReference>
<dbReference type="InterPro" id="IPR050553">
    <property type="entry name" value="Thioredoxin_ResA/DsbE_sf"/>
</dbReference>
<gene>
    <name evidence="6" type="ORF">HIJ39_04060</name>
</gene>
<reference evidence="6 7" key="1">
    <citation type="submission" date="2020-04" db="EMBL/GenBank/DDBJ databases">
        <authorList>
            <person name="Zhang R."/>
            <person name="Schippers A."/>
        </authorList>
    </citation>
    <scope>NUCLEOTIDE SEQUENCE [LARGE SCALE GENOMIC DNA]</scope>
    <source>
        <strain evidence="6 7">DSM 109850</strain>
    </source>
</reference>
<dbReference type="InterPro" id="IPR003782">
    <property type="entry name" value="SCO1/SenC"/>
</dbReference>
<dbReference type="Proteomes" id="UP000533476">
    <property type="component" value="Unassembled WGS sequence"/>
</dbReference>
<dbReference type="Gene3D" id="3.40.30.10">
    <property type="entry name" value="Glutaredoxin"/>
    <property type="match status" value="2"/>
</dbReference>
<dbReference type="GO" id="GO:0046872">
    <property type="term" value="F:metal ion binding"/>
    <property type="evidence" value="ECO:0007669"/>
    <property type="project" value="UniProtKB-KW"/>
</dbReference>
<dbReference type="Pfam" id="PF00578">
    <property type="entry name" value="AhpC-TSA"/>
    <property type="match status" value="1"/>
</dbReference>
<feature type="domain" description="Thioredoxin" evidence="5">
    <location>
        <begin position="248"/>
        <end position="393"/>
    </location>
</feature>
<keyword evidence="3" id="KW-0479">Metal-binding</keyword>
<feature type="disulfide bond" description="Redox-active" evidence="4">
    <location>
        <begin position="97"/>
        <end position="101"/>
    </location>
</feature>
<accession>A0A7Y0L1H2</accession>
<dbReference type="InterPro" id="IPR000866">
    <property type="entry name" value="AhpC/TSA"/>
</dbReference>
<evidence type="ECO:0000313" key="6">
    <source>
        <dbReference type="EMBL" id="NMP21533.1"/>
    </source>
</evidence>
<comment type="caution">
    <text evidence="6">The sequence shown here is derived from an EMBL/GenBank/DDBJ whole genome shotgun (WGS) entry which is preliminary data.</text>
</comment>
<feature type="binding site" evidence="3">
    <location>
        <position position="97"/>
    </location>
    <ligand>
        <name>Cu cation</name>
        <dbReference type="ChEBI" id="CHEBI:23378"/>
    </ligand>
</feature>
<organism evidence="6 7">
    <name type="scientific">Sulfobacillus harzensis</name>
    <dbReference type="NCBI Taxonomy" id="2729629"/>
    <lineage>
        <taxon>Bacteria</taxon>
        <taxon>Bacillati</taxon>
        <taxon>Bacillota</taxon>
        <taxon>Clostridia</taxon>
        <taxon>Eubacteriales</taxon>
        <taxon>Clostridiales Family XVII. Incertae Sedis</taxon>
        <taxon>Sulfobacillus</taxon>
    </lineage>
</organism>
<evidence type="ECO:0000256" key="2">
    <source>
        <dbReference type="ARBA" id="ARBA00023008"/>
    </source>
</evidence>
<keyword evidence="2 3" id="KW-0186">Copper</keyword>
<feature type="binding site" evidence="3">
    <location>
        <position position="183"/>
    </location>
    <ligand>
        <name>Cu cation</name>
        <dbReference type="ChEBI" id="CHEBI:23378"/>
    </ligand>
</feature>
<dbReference type="RefSeq" id="WP_169096978.1">
    <property type="nucleotide sequence ID" value="NZ_JABBVZ010000009.1"/>
</dbReference>
<feature type="domain" description="Thioredoxin" evidence="5">
    <location>
        <begin position="59"/>
        <end position="220"/>
    </location>
</feature>